<proteinExistence type="predicted"/>
<reference evidence="2 3" key="1">
    <citation type="submission" date="2020-08" db="EMBL/GenBank/DDBJ databases">
        <title>Sequencing the genomes of 1000 actinobacteria strains.</title>
        <authorList>
            <person name="Klenk H.-P."/>
        </authorList>
    </citation>
    <scope>NUCLEOTIDE SEQUENCE [LARGE SCALE GENOMIC DNA]</scope>
    <source>
        <strain evidence="2 3">DSM 105498</strain>
    </source>
</reference>
<dbReference type="EMBL" id="JACHWR010000003">
    <property type="protein sequence ID" value="MBB3044550.1"/>
    <property type="molecule type" value="Genomic_DNA"/>
</dbReference>
<dbReference type="Proteomes" id="UP000589626">
    <property type="component" value="Unassembled WGS sequence"/>
</dbReference>
<comment type="caution">
    <text evidence="2">The sequence shown here is derived from an EMBL/GenBank/DDBJ whole genome shotgun (WGS) entry which is preliminary data.</text>
</comment>
<name>A0A7W4VZG1_9ACTN</name>
<organism evidence="2 3">
    <name type="scientific">Nocardioides soli</name>
    <dbReference type="NCBI Taxonomy" id="1036020"/>
    <lineage>
        <taxon>Bacteria</taxon>
        <taxon>Bacillati</taxon>
        <taxon>Actinomycetota</taxon>
        <taxon>Actinomycetes</taxon>
        <taxon>Propionibacteriales</taxon>
        <taxon>Nocardioidaceae</taxon>
        <taxon>Nocardioides</taxon>
    </lineage>
</organism>
<gene>
    <name evidence="2" type="ORF">FHU40_004387</name>
</gene>
<feature type="region of interest" description="Disordered" evidence="1">
    <location>
        <begin position="1426"/>
        <end position="1456"/>
    </location>
</feature>
<accession>A0A7W4VZG1</accession>
<keyword evidence="3" id="KW-1185">Reference proteome</keyword>
<dbReference type="RefSeq" id="WP_183594424.1">
    <property type="nucleotide sequence ID" value="NZ_JACHWR010000003.1"/>
</dbReference>
<evidence type="ECO:0000313" key="3">
    <source>
        <dbReference type="Proteomes" id="UP000589626"/>
    </source>
</evidence>
<evidence type="ECO:0000256" key="1">
    <source>
        <dbReference type="SAM" id="MobiDB-lite"/>
    </source>
</evidence>
<evidence type="ECO:0000313" key="2">
    <source>
        <dbReference type="EMBL" id="MBB3044550.1"/>
    </source>
</evidence>
<protein>
    <submittedName>
        <fullName evidence="2">Uncharacterized protein</fullName>
    </submittedName>
</protein>
<sequence length="1456" mass="148976">MPKADRILANLPPTFRLRGDPSALRALVDAYGGELQAAENSLVSVMRAHWVQFADAGEREIHDLALFAALYGLQPRADESVEEFREHLLRYVRSQLDSTATVLGVLRTTAEALGLHLEEAALDTWWERELRGEPLLTTTQSIGADAATLVLGLPKAVRTGAAAAPGRVRGTVDLSDGVDLSGRSWLWVALDGGAPQRVELADGVPDPSSVTGQQILGALDRDLGPDGVGSLVDGRLVLTSPTAGPGSEVAVVDGENDAADLVLGLRPRTYQGTAATRARLTGTPDLSTALDLTDARYLRLAVDGSRLVEVDCAALAGDPAAVDLGEVTDAVNDAFGVAVASDDGRFLTLTSPTLGPAGSIVVLDPAAQPATTLLLGQAPRTAVGLSALSARVVSDRSIGLGVDLGSDSVLRLAIDAEPAVSVDVAGLDPGATLPQEIVTSVNEGLGATVASHDGDRVTLRSSTEGETGQLLVEEVAGDAAEAVMGLRPRAGRGAPPVTAALTGSLDLAGSVDLSARHVLVLALDGAEPVAIDLRSHAADPTHATLEEVARAINASLGRPDDDPVASDDGAHLVLVSPTEGEGGGLAVLPYVETSHRRFVTRARVTDDAAATLLGFTARTAHGTAATSARLTGASDLASGADLSAHRWLRVRIGAAEPLEVDVAGPRPRATTPEEIAGRVDDAFAAERPEVRRPVALSDGHAVTFQDLEAGAASSVAIEPSRSLDARETVLGTVPDLVPEDVRGRGPAGVLLTGTVDLSAGVTLPGDAALRIGVDGAGPVDVPIGEGGGPASHSLTQVAARVNLALGGPVAGHDGTHLLLTSPTTGSGSRLVLEPPSAGTDVFAEVLGVSVPRTYAGREATAARITGVVDLAAGVDLRTAHLLSLAVDGAPAVVVDLTAAVAEEGRDAVPANVIAAAVNAGSAAEAVTVPIPGGVAVQVTSPTAGPDSHLVLGIAHEGDAADLVLGGAPRTTHGLAPGPAVIDGDVDLLGPVDLSDRSVLRLAIDGGEAVDVDVAGPAPAQTMLGDVVAAIDAVLPGVASRTPADRLRLTSPTAGVDSRVEVVTIRHLELQEYPPTTDRASAAVRNGALVALHNVGAAAVTGRVTLTTTHGVAGPRFADPDVGWSVRIDDAVSAGERLVVAATAADDVVATITELGTPRAVAPEHVHVASGEVAPLTVRRGRTRWSYTECRAARFDEAVFDTDHFAGGPCTEEAVLDLSRFAPTDVSAVFSAGGARPATAQLEVVWDSHAAGSFVVNLPRELDVRFGEGLGETRLGAGDPEHIPAVVTEPSSDDDFLRDRINHESRLVVVAPLTVPQVPIGWEPVTLPFRRSVPFTLGNAERPARLYLSDPGFGSRFLLLEAKAPGAWGNRISMSARLAGPAIYDLEIHFTGSRFESARSVALGPPLPTLADDLLAPRPLGVGTGKAAGVRAAVTRDRVAGPTTSQGGPSPHEEGTP</sequence>